<dbReference type="InterPro" id="IPR017871">
    <property type="entry name" value="ABC_transporter-like_CS"/>
</dbReference>
<dbReference type="InterPro" id="IPR003593">
    <property type="entry name" value="AAA+_ATPase"/>
</dbReference>
<dbReference type="AlphaFoldDB" id="A0A2V1K5H2"/>
<comment type="caution">
    <text evidence="7">The sequence shown here is derived from an EMBL/GenBank/DDBJ whole genome shotgun (WGS) entry which is preliminary data.</text>
</comment>
<dbReference type="SUPFAM" id="SSF52540">
    <property type="entry name" value="P-loop containing nucleoside triphosphate hydrolases"/>
    <property type="match status" value="1"/>
</dbReference>
<feature type="compositionally biased region" description="Polar residues" evidence="5">
    <location>
        <begin position="10"/>
        <end position="19"/>
    </location>
</feature>
<dbReference type="PANTHER" id="PTHR42781">
    <property type="entry name" value="SPERMIDINE/PUTRESCINE IMPORT ATP-BINDING PROTEIN POTA"/>
    <property type="match status" value="1"/>
</dbReference>
<evidence type="ECO:0000256" key="1">
    <source>
        <dbReference type="ARBA" id="ARBA00022448"/>
    </source>
</evidence>
<dbReference type="PROSITE" id="PS50893">
    <property type="entry name" value="ABC_TRANSPORTER_2"/>
    <property type="match status" value="1"/>
</dbReference>
<evidence type="ECO:0000256" key="3">
    <source>
        <dbReference type="ARBA" id="ARBA00022840"/>
    </source>
</evidence>
<dbReference type="RefSeq" id="WP_109093627.1">
    <property type="nucleotide sequence ID" value="NZ_JBQDYW010000027.1"/>
</dbReference>
<keyword evidence="2" id="KW-0547">Nucleotide-binding</keyword>
<dbReference type="SUPFAM" id="SSF50331">
    <property type="entry name" value="MOP-like"/>
    <property type="match status" value="1"/>
</dbReference>
<evidence type="ECO:0000256" key="4">
    <source>
        <dbReference type="ARBA" id="ARBA00066388"/>
    </source>
</evidence>
<dbReference type="InterPro" id="IPR013611">
    <property type="entry name" value="Transp-assoc_OB_typ2"/>
</dbReference>
<dbReference type="InterPro" id="IPR008995">
    <property type="entry name" value="Mo/tungstate-bd_C_term_dom"/>
</dbReference>
<dbReference type="GO" id="GO:0015418">
    <property type="term" value="F:ABC-type quaternary ammonium compound transporting activity"/>
    <property type="evidence" value="ECO:0007669"/>
    <property type="project" value="UniProtKB-EC"/>
</dbReference>
<dbReference type="EMBL" id="QETB01000003">
    <property type="protein sequence ID" value="PWF26554.1"/>
    <property type="molecule type" value="Genomic_DNA"/>
</dbReference>
<keyword evidence="1" id="KW-0813">Transport</keyword>
<feature type="domain" description="ABC transporter" evidence="6">
    <location>
        <begin position="21"/>
        <end position="251"/>
    </location>
</feature>
<dbReference type="PROSITE" id="PS00211">
    <property type="entry name" value="ABC_TRANSPORTER_1"/>
    <property type="match status" value="1"/>
</dbReference>
<gene>
    <name evidence="7" type="ORF">DD236_06810</name>
</gene>
<proteinExistence type="predicted"/>
<dbReference type="FunFam" id="3.40.50.300:FF:000425">
    <property type="entry name" value="Probable ABC transporter, ATP-binding subunit"/>
    <property type="match status" value="1"/>
</dbReference>
<dbReference type="GO" id="GO:0005524">
    <property type="term" value="F:ATP binding"/>
    <property type="evidence" value="ECO:0007669"/>
    <property type="project" value="UniProtKB-KW"/>
</dbReference>
<dbReference type="Pfam" id="PF00005">
    <property type="entry name" value="ABC_tran"/>
    <property type="match status" value="1"/>
</dbReference>
<dbReference type="InterPro" id="IPR003439">
    <property type="entry name" value="ABC_transporter-like_ATP-bd"/>
</dbReference>
<evidence type="ECO:0000313" key="7">
    <source>
        <dbReference type="EMBL" id="PWF26554.1"/>
    </source>
</evidence>
<protein>
    <recommendedName>
        <fullName evidence="4">ABC-type quaternary amine transporter</fullName>
        <ecNumber evidence="4">7.6.2.9</ecNumber>
    </recommendedName>
</protein>
<evidence type="ECO:0000259" key="6">
    <source>
        <dbReference type="PROSITE" id="PS50893"/>
    </source>
</evidence>
<dbReference type="OrthoDB" id="9802264at2"/>
<dbReference type="Gene3D" id="2.40.50.100">
    <property type="match status" value="1"/>
</dbReference>
<dbReference type="PANTHER" id="PTHR42781:SF4">
    <property type="entry name" value="SPERMIDINE_PUTRESCINE IMPORT ATP-BINDING PROTEIN POTA"/>
    <property type="match status" value="1"/>
</dbReference>
<evidence type="ECO:0000313" key="8">
    <source>
        <dbReference type="Proteomes" id="UP000245283"/>
    </source>
</evidence>
<dbReference type="InterPro" id="IPR027417">
    <property type="entry name" value="P-loop_NTPase"/>
</dbReference>
<dbReference type="Proteomes" id="UP000245283">
    <property type="component" value="Unassembled WGS sequence"/>
</dbReference>
<evidence type="ECO:0000256" key="5">
    <source>
        <dbReference type="SAM" id="MobiDB-lite"/>
    </source>
</evidence>
<dbReference type="Gene3D" id="3.40.50.300">
    <property type="entry name" value="P-loop containing nucleotide triphosphate hydrolases"/>
    <property type="match status" value="1"/>
</dbReference>
<dbReference type="GO" id="GO:0016887">
    <property type="term" value="F:ATP hydrolysis activity"/>
    <property type="evidence" value="ECO:0007669"/>
    <property type="project" value="InterPro"/>
</dbReference>
<sequence length="377" mass="41066">MTILIDDSPKTTQSNSQSPALELRGVTRKFGTSVAVDDVSFTLNTGTFLTMLGPSGSGKSTTLNMIAGFLEPSAGSILLRGRDIVGLAPNKRDIGMVFQNYSLFPHLSVARNVAFPLEVRGASRKEAMKKALEYLEIVDLKDRAKDKPRELSGGQQQRVALARSLVFGPDLLLMDEPLGALDRRLREEMQVSIKRITEQLGATVVFVTHDQEEALVMSDVIAIYNEGNIEQFGTSQSLYLNPASRFVAEFIGESNVLVGKVKGNTLVSDGEVFPLSAKPGARKFFEGSGAAIVVRPEQATLRCATSTDESARVIGRELAGTVTEVLYMGTAYRFFVHTDFGFDVEVRVRSHLPEAATQKGERVHVSWNPDDIAVVPA</sequence>
<keyword evidence="3 7" id="KW-0067">ATP-binding</keyword>
<accession>A0A2V1K5H2</accession>
<keyword evidence="8" id="KW-1185">Reference proteome</keyword>
<evidence type="ECO:0000256" key="2">
    <source>
        <dbReference type="ARBA" id="ARBA00022741"/>
    </source>
</evidence>
<organism evidence="7 8">
    <name type="scientific">Ancrocorticia populi</name>
    <dbReference type="NCBI Taxonomy" id="2175228"/>
    <lineage>
        <taxon>Bacteria</taxon>
        <taxon>Bacillati</taxon>
        <taxon>Actinomycetota</taxon>
        <taxon>Actinomycetes</taxon>
        <taxon>Actinomycetales</taxon>
        <taxon>Actinomycetaceae</taxon>
        <taxon>Ancrocorticia</taxon>
    </lineage>
</organism>
<dbReference type="Pfam" id="PF08402">
    <property type="entry name" value="TOBE_2"/>
    <property type="match status" value="1"/>
</dbReference>
<dbReference type="InterPro" id="IPR050093">
    <property type="entry name" value="ABC_SmlMolc_Importer"/>
</dbReference>
<dbReference type="EC" id="7.6.2.9" evidence="4"/>
<feature type="region of interest" description="Disordered" evidence="5">
    <location>
        <begin position="1"/>
        <end position="20"/>
    </location>
</feature>
<name>A0A2V1K5H2_9ACTO</name>
<reference evidence="8" key="1">
    <citation type="submission" date="2018-05" db="EMBL/GenBank/DDBJ databases">
        <authorList>
            <person name="Li Y."/>
        </authorList>
    </citation>
    <scope>NUCLEOTIDE SEQUENCE [LARGE SCALE GENOMIC DNA]</scope>
    <source>
        <strain evidence="8">sk1b4</strain>
    </source>
</reference>
<dbReference type="GO" id="GO:0043190">
    <property type="term" value="C:ATP-binding cassette (ABC) transporter complex"/>
    <property type="evidence" value="ECO:0007669"/>
    <property type="project" value="InterPro"/>
</dbReference>
<dbReference type="SMART" id="SM00382">
    <property type="entry name" value="AAA"/>
    <property type="match status" value="1"/>
</dbReference>